<evidence type="ECO:0000313" key="9">
    <source>
        <dbReference type="Proteomes" id="UP000616885"/>
    </source>
</evidence>
<evidence type="ECO:0000313" key="8">
    <source>
        <dbReference type="EMBL" id="KAF9750626.1"/>
    </source>
</evidence>
<comment type="function">
    <text evidence="6">Involved in efficient integration of the N-module into mitochondrial respiratory chain complex I.</text>
</comment>
<dbReference type="EMBL" id="JADCTT010000006">
    <property type="protein sequence ID" value="KAF9750626.1"/>
    <property type="molecule type" value="Genomic_DNA"/>
</dbReference>
<comment type="caution">
    <text evidence="8">The sequence shown here is derived from an EMBL/GenBank/DDBJ whole genome shotgun (WGS) entry which is preliminary data.</text>
</comment>
<evidence type="ECO:0000256" key="5">
    <source>
        <dbReference type="ARBA" id="ARBA00026235"/>
    </source>
</evidence>
<reference evidence="8" key="1">
    <citation type="submission" date="2020-10" db="EMBL/GenBank/DDBJ databases">
        <title>High-Quality Genome Resource of Clonostachys rosea strain S41 by Oxford Nanopore Long-Read Sequencing.</title>
        <authorList>
            <person name="Wang H."/>
        </authorList>
    </citation>
    <scope>NUCLEOTIDE SEQUENCE</scope>
    <source>
        <strain evidence="8">S41</strain>
    </source>
</reference>
<feature type="domain" description="Complex 1 LYR protein" evidence="7">
    <location>
        <begin position="39"/>
        <end position="95"/>
    </location>
</feature>
<keyword evidence="4" id="KW-0496">Mitochondrion</keyword>
<proteinExistence type="inferred from homology"/>
<dbReference type="GO" id="GO:0005739">
    <property type="term" value="C:mitochondrion"/>
    <property type="evidence" value="ECO:0007669"/>
    <property type="project" value="UniProtKB-SubCell"/>
</dbReference>
<evidence type="ECO:0000256" key="3">
    <source>
        <dbReference type="ARBA" id="ARBA00022946"/>
    </source>
</evidence>
<gene>
    <name evidence="8" type="ORF">IM811_014846</name>
</gene>
<name>A0A8H7TN45_BIOOC</name>
<evidence type="ECO:0000259" key="7">
    <source>
        <dbReference type="Pfam" id="PF05347"/>
    </source>
</evidence>
<sequence>MLTGARLLFRSRGFATATRRTSKRLDGALSLENFLQRSRTLAFYRTILRGIKRIQDPTTKAESKKYARDEFERHRNVTDLSHIRYLLSTGKTEWETMERYIDHM</sequence>
<dbReference type="CDD" id="cd20262">
    <property type="entry name" value="Complex1_LYR_LYRM2"/>
    <property type="match status" value="1"/>
</dbReference>
<dbReference type="Proteomes" id="UP000616885">
    <property type="component" value="Unassembled WGS sequence"/>
</dbReference>
<dbReference type="PANTHER" id="PTHR13675:SF0">
    <property type="entry name" value="LYR MOTIF-CONTAINING PROTEIN 2"/>
    <property type="match status" value="1"/>
</dbReference>
<evidence type="ECO:0000256" key="2">
    <source>
        <dbReference type="ARBA" id="ARBA00009508"/>
    </source>
</evidence>
<dbReference type="PANTHER" id="PTHR13675">
    <property type="entry name" value="LYR MOTIF-CONTAINING PROTEIN 2"/>
    <property type="match status" value="1"/>
</dbReference>
<protein>
    <recommendedName>
        <fullName evidence="5">LYR motif-containing protein 2</fullName>
    </recommendedName>
</protein>
<evidence type="ECO:0000256" key="4">
    <source>
        <dbReference type="ARBA" id="ARBA00023128"/>
    </source>
</evidence>
<organism evidence="8 9">
    <name type="scientific">Bionectria ochroleuca</name>
    <name type="common">Gliocladium roseum</name>
    <dbReference type="NCBI Taxonomy" id="29856"/>
    <lineage>
        <taxon>Eukaryota</taxon>
        <taxon>Fungi</taxon>
        <taxon>Dikarya</taxon>
        <taxon>Ascomycota</taxon>
        <taxon>Pezizomycotina</taxon>
        <taxon>Sordariomycetes</taxon>
        <taxon>Hypocreomycetidae</taxon>
        <taxon>Hypocreales</taxon>
        <taxon>Bionectriaceae</taxon>
        <taxon>Clonostachys</taxon>
    </lineage>
</organism>
<evidence type="ECO:0000256" key="1">
    <source>
        <dbReference type="ARBA" id="ARBA00004173"/>
    </source>
</evidence>
<accession>A0A8H7TN45</accession>
<comment type="subcellular location">
    <subcellularLocation>
        <location evidence="1">Mitochondrion</location>
    </subcellularLocation>
</comment>
<dbReference type="InterPro" id="IPR045293">
    <property type="entry name" value="Complex1_LYR_LYRM2"/>
</dbReference>
<keyword evidence="3" id="KW-0809">Transit peptide</keyword>
<evidence type="ECO:0000256" key="6">
    <source>
        <dbReference type="ARBA" id="ARBA00044735"/>
    </source>
</evidence>
<dbReference type="InterPro" id="IPR008011">
    <property type="entry name" value="Complex1_LYR_dom"/>
</dbReference>
<dbReference type="AlphaFoldDB" id="A0A8H7TN45"/>
<comment type="similarity">
    <text evidence="2">Belongs to the complex I LYR family.</text>
</comment>
<dbReference type="Pfam" id="PF05347">
    <property type="entry name" value="Complex1_LYR"/>
    <property type="match status" value="1"/>
</dbReference>